<proteinExistence type="predicted"/>
<evidence type="ECO:0000313" key="1">
    <source>
        <dbReference type="EMBL" id="KAI9917953.1"/>
    </source>
</evidence>
<reference evidence="1 2" key="1">
    <citation type="journal article" date="2022" name="bioRxiv">
        <title>The genome of the oomycete Peronosclerospora sorghi, a cosmopolitan pathogen of maize and sorghum, is inflated with dispersed pseudogenes.</title>
        <authorList>
            <person name="Fletcher K."/>
            <person name="Martin F."/>
            <person name="Isakeit T."/>
            <person name="Cavanaugh K."/>
            <person name="Magill C."/>
            <person name="Michelmore R."/>
        </authorList>
    </citation>
    <scope>NUCLEOTIDE SEQUENCE [LARGE SCALE GENOMIC DNA]</scope>
    <source>
        <strain evidence="1">P6</strain>
    </source>
</reference>
<comment type="caution">
    <text evidence="1">The sequence shown here is derived from an EMBL/GenBank/DDBJ whole genome shotgun (WGS) entry which is preliminary data.</text>
</comment>
<dbReference type="Proteomes" id="UP001163321">
    <property type="component" value="Chromosome 13"/>
</dbReference>
<name>A0ACC0WIP5_9STRA</name>
<gene>
    <name evidence="1" type="ORF">PsorP6_013321</name>
</gene>
<protein>
    <submittedName>
        <fullName evidence="1">Uncharacterized protein</fullName>
    </submittedName>
</protein>
<keyword evidence="2" id="KW-1185">Reference proteome</keyword>
<evidence type="ECO:0000313" key="2">
    <source>
        <dbReference type="Proteomes" id="UP001163321"/>
    </source>
</evidence>
<organism evidence="1 2">
    <name type="scientific">Peronosclerospora sorghi</name>
    <dbReference type="NCBI Taxonomy" id="230839"/>
    <lineage>
        <taxon>Eukaryota</taxon>
        <taxon>Sar</taxon>
        <taxon>Stramenopiles</taxon>
        <taxon>Oomycota</taxon>
        <taxon>Peronosporomycetes</taxon>
        <taxon>Peronosporales</taxon>
        <taxon>Peronosporaceae</taxon>
        <taxon>Peronosclerospora</taxon>
    </lineage>
</organism>
<accession>A0ACC0WIP5</accession>
<dbReference type="EMBL" id="CM047592">
    <property type="protein sequence ID" value="KAI9917953.1"/>
    <property type="molecule type" value="Genomic_DNA"/>
</dbReference>
<sequence length="430" mass="47802">MGKHSGSRASKRALNMMNATLVMDRKNDTIAAVGAEAGRRPYGRKSWPWRRGARGLEGTPPSLVKGFESPPLESWTLVRILSPVRIFVAGFGSPRWRTRHVRRPLQQHSHAAPSHRGVCLQAVMSRLHPEVVRFVSLQQARVEAARVFAFLPEPPRDHATRLVVALEGLAAHLLAQSLAVLCLGPQAPRCRVDVRHEMHELGGPTRVHFTDAHVPRVDRKAPGPRASLDQRFQHEDLSEHDEETDGPLRIIELKLLGDDSVREKNDRAAMEAYSQGRERARTTQSSGAIAPSVLSSSKRWQGLGTLHTTVRSFLRRRRPKKTFAVKECGTRCVGKKKSMCTTETACTRESNDKRRPRRASVIIIGLQRSREDPRPLEGTKDGIERLRVAANALLDVIDSIGTLRHATRAVQELVTRAITNLRLAGEAGVA</sequence>